<proteinExistence type="evidence at protein level"/>
<dbReference type="PANTHER" id="PTHR31409:SF0">
    <property type="entry name" value="WASH COMPLEX SUBUNIT 4"/>
    <property type="match status" value="1"/>
</dbReference>
<dbReference type="FunCoup" id="Q9NA99">
    <property type="interactions" value="2922"/>
</dbReference>
<dbReference type="WormBase" id="Y53F4B.21">
    <property type="protein sequence ID" value="CE42423"/>
    <property type="gene ID" value="WBGene00013167"/>
    <property type="gene designation" value="wshc-4"/>
</dbReference>
<dbReference type="RefSeq" id="NP_497106.3">
    <property type="nucleotide sequence ID" value="NM_064705.5"/>
</dbReference>
<feature type="domain" description="WASH complex subunit 4 N-terminal" evidence="2">
    <location>
        <begin position="47"/>
        <end position="501"/>
    </location>
</feature>
<dbReference type="AGR" id="WB:WBGene00013167"/>
<dbReference type="GeneID" id="190219"/>
<dbReference type="Bgee" id="WBGene00013167">
    <property type="expression patterns" value="Expressed in pharyngeal muscle cell (C elegans) and 3 other cell types or tissues"/>
</dbReference>
<dbReference type="STRING" id="6239.Y53F4B.21.1"/>
<dbReference type="GO" id="GO:0016197">
    <property type="term" value="P:endosomal transport"/>
    <property type="evidence" value="ECO:0000318"/>
    <property type="project" value="GO_Central"/>
</dbReference>
<dbReference type="InterPro" id="IPR028282">
    <property type="entry name" value="WASH-7_central"/>
</dbReference>
<dbReference type="AlphaFoldDB" id="Q9NA99"/>
<sequence length="1145" mass="132040">MTETNPTSDQILEAKEDVRNEQQELMDELTEHDHITRFFKNKCFAFADEAEQTAAISSLINCEDKFVEAYMVTVGKVYQESRKRVFAHYKNIRNMYLFLTAEESLMDTDGHRINNLVAFIGNMYNCLLKLRSDALTLCEAIRQIKTSHFFPLHKSASFQRVWKHIAEIMYQFAAVDHLAALYPDLGIKFCDFQKRIKKHFELDFTPAQRKAYDEGARAQEDAQSMILKGNCFRTLYESSGGDMDNNLNFANEMKEAIGDLLTSWEKTSAQGTTDGRFFCGISALTVYYYHHFSNFVDTSLIRKVVQASKKVPYYRMLGEELFVPMEFLRREISNKNIFDSKTEIFAKKLVQEASSISKDRADEMLKEVKEYCEHASTWMLEFQQKKRDQTEAITKLPQWGLDVSELFLKCIRILETITRDLYLLIRSKRGEDHFNRIEIDRNSAYAILRAIETVKRLELFVLDNWSTIEEGSFLARQQWRKHMLRILSEARKSYVSSKSKNISVIEAATKRSFYHIAEAQCINEMIPSRNVVLGLAYEIGRLETHISSPNRKQVQDLMNRLETFNSPRQLLQKAAFTGLLLSHSWLPHMYFDALTYRKPDVESIEGFTSALGGFMEGAKITGQSMQILTKLKETIMNTLIVKMGAQIDLDLRIQANTHLAVGKTEQDGAPDEEMEYFGYLIKTVQKFQVATTVVPIAESLRSWLEEHWYSLEILAPNNAKVYTRMQQIAKRKYGLVLLDPDLPQSDIDETVAIMDLLQNFTHFVTNYCYFSQGYLFIEKASDSKKLHVIRLEDFKTALRKHGVGILPTAINAAYQFIRNKIQTFLSFLSEETVRCQVLKYLHEMEANKSSPDGKKKSQYKASWAANVLKNLARHQMVGAQGAHVGGGSTNGGSATASAAAANEMLYTYFDKFRLIITQIGNAISLVRMLCQAARENGLTRQDLFPQVKKYMDDLESNTRSLIFTNRPDCPINSTKMHAAYRLGLVKEMFERVAEHRNYTKMMCVEFKSLLMRSKLPEDRVQVLDYFHGIIPALTLSHINYMMAHENRVKKTYALKHNKDLVVTDDGFAAGVAFLLHIFDGWDSFFKLNWFDSYAITKEHEIRSQSESREYSQAVQLKIERLQTELKILTNFKMNFGIQHTIFTMN</sequence>
<feature type="domain" description="WASH complex subunit 7 C-terminal" evidence="3">
    <location>
        <begin position="984"/>
        <end position="1128"/>
    </location>
</feature>
<dbReference type="CTD" id="190219"/>
<dbReference type="InterPro" id="IPR028283">
    <property type="entry name" value="WASH-7_C"/>
</dbReference>
<evidence type="ECO:0000259" key="3">
    <source>
        <dbReference type="Pfam" id="PF14746"/>
    </source>
</evidence>
<dbReference type="GO" id="GO:0071203">
    <property type="term" value="C:WASH complex"/>
    <property type="evidence" value="ECO:0000318"/>
    <property type="project" value="GO_Central"/>
</dbReference>
<dbReference type="PhylomeDB" id="Q9NA99"/>
<dbReference type="Pfam" id="PF14745">
    <property type="entry name" value="WASH-4_N"/>
    <property type="match status" value="1"/>
</dbReference>
<dbReference type="UCSC" id="Y53F4B.21">
    <property type="organism name" value="c. elegans"/>
</dbReference>
<dbReference type="PaxDb" id="6239-Y53F4B.21"/>
<dbReference type="InterPro" id="IPR028191">
    <property type="entry name" value="WASH-4_N"/>
</dbReference>
<dbReference type="OrthoDB" id="10261210at2759"/>
<keyword evidence="5" id="KW-1185">Reference proteome</keyword>
<dbReference type="KEGG" id="cel:CELE_Y53F4B.21"/>
<dbReference type="GO" id="GO:0005768">
    <property type="term" value="C:endosome"/>
    <property type="evidence" value="ECO:0000318"/>
    <property type="project" value="GO_Central"/>
</dbReference>
<dbReference type="HOGENOM" id="CLU_285484_0_0_1"/>
<dbReference type="InterPro" id="IPR027307">
    <property type="entry name" value="WASH7"/>
</dbReference>
<feature type="domain" description="WASH complex subunit 7 central" evidence="1">
    <location>
        <begin position="580"/>
        <end position="947"/>
    </location>
</feature>
<accession>Q9NA99</accession>
<dbReference type="EMBL" id="BX284602">
    <property type="protein sequence ID" value="CAB61092.4"/>
    <property type="molecule type" value="Genomic_DNA"/>
</dbReference>
<dbReference type="PeptideAtlas" id="Q9NA99"/>
<reference evidence="4 5" key="1">
    <citation type="journal article" date="1998" name="Science">
        <title>Genome sequence of the nematode C. elegans: a platform for investigating biology.</title>
        <authorList>
            <consortium name="The C. elegans sequencing consortium"/>
            <person name="Sulson J.E."/>
            <person name="Waterston R."/>
        </authorList>
    </citation>
    <scope>NUCLEOTIDE SEQUENCE [LARGE SCALE GENOMIC DNA]</scope>
    <source>
        <strain evidence="4 5">Bristol N2</strain>
    </source>
</reference>
<dbReference type="Proteomes" id="UP000001940">
    <property type="component" value="Chromosome II"/>
</dbReference>
<evidence type="ECO:0000313" key="5">
    <source>
        <dbReference type="Proteomes" id="UP000001940"/>
    </source>
</evidence>
<dbReference type="InParanoid" id="Q9NA99"/>
<name>Q9NA99_CAEEL</name>
<dbReference type="eggNOG" id="KOG3578">
    <property type="taxonomic scope" value="Eukaryota"/>
</dbReference>
<organism evidence="4 5">
    <name type="scientific">Caenorhabditis elegans</name>
    <dbReference type="NCBI Taxonomy" id="6239"/>
    <lineage>
        <taxon>Eukaryota</taxon>
        <taxon>Metazoa</taxon>
        <taxon>Ecdysozoa</taxon>
        <taxon>Nematoda</taxon>
        <taxon>Chromadorea</taxon>
        <taxon>Rhabditida</taxon>
        <taxon>Rhabditina</taxon>
        <taxon>Rhabditomorpha</taxon>
        <taxon>Rhabditoidea</taxon>
        <taxon>Rhabditidae</taxon>
        <taxon>Peloderinae</taxon>
        <taxon>Caenorhabditis</taxon>
    </lineage>
</organism>
<evidence type="ECO:0000313" key="4">
    <source>
        <dbReference type="EMBL" id="CAB61092.4"/>
    </source>
</evidence>
<dbReference type="PANTHER" id="PTHR31409">
    <property type="entry name" value="WASH COMPLEX SUBUNIT 4"/>
    <property type="match status" value="1"/>
</dbReference>
<evidence type="ECO:0007829" key="7">
    <source>
        <dbReference type="PeptideAtlas" id="Q9NA99"/>
    </source>
</evidence>
<gene>
    <name evidence="4 6" type="primary">wshc-4</name>
    <name evidence="4" type="ORF">CELE_Y53F4B.21</name>
    <name evidence="6" type="ORF">Y53F4B.21</name>
</gene>
<dbReference type="OMA" id="TFLHDEH"/>
<dbReference type="GO" id="GO:0007032">
    <property type="term" value="P:endosome organization"/>
    <property type="evidence" value="ECO:0000318"/>
    <property type="project" value="GO_Central"/>
</dbReference>
<dbReference type="Pfam" id="PF14746">
    <property type="entry name" value="WASH-7_C"/>
    <property type="match status" value="1"/>
</dbReference>
<keyword evidence="7" id="KW-1267">Proteomics identification</keyword>
<evidence type="ECO:0000259" key="2">
    <source>
        <dbReference type="Pfam" id="PF14745"/>
    </source>
</evidence>
<evidence type="ECO:0000259" key="1">
    <source>
        <dbReference type="Pfam" id="PF14744"/>
    </source>
</evidence>
<evidence type="ECO:0000313" key="6">
    <source>
        <dbReference type="WormBase" id="Y53F4B.21"/>
    </source>
</evidence>
<protein>
    <submittedName>
        <fullName evidence="4">HEPN_LA2681 domain-containing protein</fullName>
    </submittedName>
</protein>
<dbReference type="Pfam" id="PF14744">
    <property type="entry name" value="WASH-7_mid"/>
    <property type="match status" value="1"/>
</dbReference>